<name>A0A933RYU0_RHOPL</name>
<dbReference type="EMBL" id="JACRJB010000048">
    <property type="protein sequence ID" value="MBI5130948.1"/>
    <property type="molecule type" value="Genomic_DNA"/>
</dbReference>
<sequence>MADIMSVLASGYTSAALQTPSKTKYVNVDPTLYQGTWTGTYSNTKKFSITVTDVQGFRAQVKYQSDGTTQYQSALIKDGSFRVGDTKFTLGSNGNASIRTAVTDPVTSQTSLVTGTAKRS</sequence>
<dbReference type="Proteomes" id="UP000782519">
    <property type="component" value="Unassembled WGS sequence"/>
</dbReference>
<comment type="caution">
    <text evidence="1">The sequence shown here is derived from an EMBL/GenBank/DDBJ whole genome shotgun (WGS) entry which is preliminary data.</text>
</comment>
<evidence type="ECO:0000313" key="2">
    <source>
        <dbReference type="Proteomes" id="UP000782519"/>
    </source>
</evidence>
<accession>A0A933RYU0</accession>
<organism evidence="1 2">
    <name type="scientific">Rhodopseudomonas palustris</name>
    <dbReference type="NCBI Taxonomy" id="1076"/>
    <lineage>
        <taxon>Bacteria</taxon>
        <taxon>Pseudomonadati</taxon>
        <taxon>Pseudomonadota</taxon>
        <taxon>Alphaproteobacteria</taxon>
        <taxon>Hyphomicrobiales</taxon>
        <taxon>Nitrobacteraceae</taxon>
        <taxon>Rhodopseudomonas</taxon>
    </lineage>
</organism>
<reference evidence="1" key="1">
    <citation type="submission" date="2020-07" db="EMBL/GenBank/DDBJ databases">
        <title>Huge and variable diversity of episymbiotic CPR bacteria and DPANN archaea in groundwater ecosystems.</title>
        <authorList>
            <person name="He C.Y."/>
            <person name="Keren R."/>
            <person name="Whittaker M."/>
            <person name="Farag I.F."/>
            <person name="Doudna J."/>
            <person name="Cate J.H.D."/>
            <person name="Banfield J.F."/>
        </authorList>
    </citation>
    <scope>NUCLEOTIDE SEQUENCE</scope>
    <source>
        <strain evidence="1">NC_groundwater_1818_Pr3_B-0.1um_66_35</strain>
    </source>
</reference>
<evidence type="ECO:0000313" key="1">
    <source>
        <dbReference type="EMBL" id="MBI5130948.1"/>
    </source>
</evidence>
<protein>
    <submittedName>
        <fullName evidence="1">Uncharacterized protein</fullName>
    </submittedName>
</protein>
<proteinExistence type="predicted"/>
<gene>
    <name evidence="1" type="ORF">HZA66_16025</name>
</gene>
<dbReference type="AlphaFoldDB" id="A0A933RYU0"/>